<evidence type="ECO:0000256" key="1">
    <source>
        <dbReference type="ARBA" id="ARBA00000830"/>
    </source>
</evidence>
<dbReference type="InterPro" id="IPR041492">
    <property type="entry name" value="HAD_2"/>
</dbReference>
<dbReference type="GO" id="GO:0005829">
    <property type="term" value="C:cytosol"/>
    <property type="evidence" value="ECO:0007669"/>
    <property type="project" value="TreeGrafter"/>
</dbReference>
<evidence type="ECO:0000256" key="3">
    <source>
        <dbReference type="ARBA" id="ARBA00006171"/>
    </source>
</evidence>
<dbReference type="PANTHER" id="PTHR43434:SF1">
    <property type="entry name" value="PHOSPHOGLYCOLATE PHOSPHATASE"/>
    <property type="match status" value="1"/>
</dbReference>
<dbReference type="GO" id="GO:0006281">
    <property type="term" value="P:DNA repair"/>
    <property type="evidence" value="ECO:0007669"/>
    <property type="project" value="TreeGrafter"/>
</dbReference>
<dbReference type="Gene3D" id="3.40.50.1000">
    <property type="entry name" value="HAD superfamily/HAD-like"/>
    <property type="match status" value="1"/>
</dbReference>
<protein>
    <recommendedName>
        <fullName evidence="4">phosphoglycolate phosphatase</fullName>
        <ecNumber evidence="4">3.1.3.18</ecNumber>
    </recommendedName>
</protein>
<dbReference type="STRING" id="198312.SAMN02745193_02819"/>
<comment type="catalytic activity">
    <reaction evidence="1">
        <text>2-phosphoglycolate + H2O = glycolate + phosphate</text>
        <dbReference type="Rhea" id="RHEA:14369"/>
        <dbReference type="ChEBI" id="CHEBI:15377"/>
        <dbReference type="ChEBI" id="CHEBI:29805"/>
        <dbReference type="ChEBI" id="CHEBI:43474"/>
        <dbReference type="ChEBI" id="CHEBI:58033"/>
        <dbReference type="EC" id="3.1.3.18"/>
    </reaction>
</comment>
<dbReference type="NCBIfam" id="TIGR01549">
    <property type="entry name" value="HAD-SF-IA-v1"/>
    <property type="match status" value="1"/>
</dbReference>
<dbReference type="Proteomes" id="UP000184391">
    <property type="component" value="Unassembled WGS sequence"/>
</dbReference>
<dbReference type="AlphaFoldDB" id="A0A1M7T2N6"/>
<dbReference type="PRINTS" id="PR00413">
    <property type="entry name" value="HADHALOGNASE"/>
</dbReference>
<reference evidence="6" key="1">
    <citation type="submission" date="2016-12" db="EMBL/GenBank/DDBJ databases">
        <authorList>
            <person name="Varghese N."/>
            <person name="Submissions S."/>
        </authorList>
    </citation>
    <scope>NUCLEOTIDE SEQUENCE [LARGE SCALE GENOMIC DNA]</scope>
    <source>
        <strain evidence="6">DSM 11032</strain>
    </source>
</reference>
<evidence type="ECO:0000256" key="2">
    <source>
        <dbReference type="ARBA" id="ARBA00004818"/>
    </source>
</evidence>
<dbReference type="Gene3D" id="1.10.150.240">
    <property type="entry name" value="Putative phosphatase, domain 2"/>
    <property type="match status" value="1"/>
</dbReference>
<dbReference type="SUPFAM" id="SSF56784">
    <property type="entry name" value="HAD-like"/>
    <property type="match status" value="1"/>
</dbReference>
<keyword evidence="6" id="KW-1185">Reference proteome</keyword>
<gene>
    <name evidence="5" type="ORF">SAMN02745193_02819</name>
</gene>
<dbReference type="PANTHER" id="PTHR43434">
    <property type="entry name" value="PHOSPHOGLYCOLATE PHOSPHATASE"/>
    <property type="match status" value="1"/>
</dbReference>
<proteinExistence type="inferred from homology"/>
<dbReference type="EC" id="3.1.3.18" evidence="4"/>
<evidence type="ECO:0000313" key="5">
    <source>
        <dbReference type="EMBL" id="SHN65013.1"/>
    </source>
</evidence>
<comment type="similarity">
    <text evidence="3">Belongs to the HAD-like hydrolase superfamily. CbbY/CbbZ/Gph/YieH family.</text>
</comment>
<dbReference type="Pfam" id="PF13419">
    <property type="entry name" value="HAD_2"/>
    <property type="match status" value="1"/>
</dbReference>
<dbReference type="RefSeq" id="WP_072675648.1">
    <property type="nucleotide sequence ID" value="NZ_FRDF01000019.1"/>
</dbReference>
<sequence length="224" mass="23188">MSVKNIIFDLDGTLIDSARLTGAIIDQMLAQRGVQVRADRDLIRQMDAVGGQAMIAAVLGRHCSDPEAEIAAFRALHRTIATPADLPFPGVSEALAALHSGGIGMAICSNKPQDLCEKILGDLGLARHFTVIIGSAPHRPRKPAPDGAEIALAALGGTCSNTFYCGDSLVDLATAEAAGLRAALVAWGYGTAEALGRAPRTPVFTTMTSLADHILAHRGSGLGG</sequence>
<accession>A0A1M7T2N6</accession>
<dbReference type="GO" id="GO:0008967">
    <property type="term" value="F:phosphoglycolate phosphatase activity"/>
    <property type="evidence" value="ECO:0007669"/>
    <property type="project" value="UniProtKB-EC"/>
</dbReference>
<dbReference type="InterPro" id="IPR036412">
    <property type="entry name" value="HAD-like_sf"/>
</dbReference>
<dbReference type="EMBL" id="FRDF01000019">
    <property type="protein sequence ID" value="SHN65013.1"/>
    <property type="molecule type" value="Genomic_DNA"/>
</dbReference>
<dbReference type="InterPro" id="IPR006439">
    <property type="entry name" value="HAD-SF_hydro_IA"/>
</dbReference>
<dbReference type="InterPro" id="IPR023214">
    <property type="entry name" value="HAD_sf"/>
</dbReference>
<organism evidence="5 6">
    <name type="scientific">Erythrobacter sanguineus</name>
    <dbReference type="NCBI Taxonomy" id="198312"/>
    <lineage>
        <taxon>Bacteria</taxon>
        <taxon>Pseudomonadati</taxon>
        <taxon>Pseudomonadota</taxon>
        <taxon>Alphaproteobacteria</taxon>
        <taxon>Sphingomonadales</taxon>
        <taxon>Erythrobacteraceae</taxon>
        <taxon>Erythrobacter/Porphyrobacter group</taxon>
        <taxon>Erythrobacter</taxon>
    </lineage>
</organism>
<dbReference type="InterPro" id="IPR050155">
    <property type="entry name" value="HAD-like_hydrolase_sf"/>
</dbReference>
<evidence type="ECO:0000256" key="4">
    <source>
        <dbReference type="ARBA" id="ARBA00013078"/>
    </source>
</evidence>
<comment type="pathway">
    <text evidence="2">Organic acid metabolism; glycolate biosynthesis; glycolate from 2-phosphoglycolate: step 1/1.</text>
</comment>
<name>A0A1M7T2N6_9SPHN</name>
<dbReference type="SFLD" id="SFLDS00003">
    <property type="entry name" value="Haloacid_Dehalogenase"/>
    <property type="match status" value="1"/>
</dbReference>
<dbReference type="SFLD" id="SFLDG01129">
    <property type="entry name" value="C1.5:_HAD__Beta-PGM__Phosphata"/>
    <property type="match status" value="1"/>
</dbReference>
<dbReference type="InterPro" id="IPR023198">
    <property type="entry name" value="PGP-like_dom2"/>
</dbReference>
<evidence type="ECO:0000313" key="6">
    <source>
        <dbReference type="Proteomes" id="UP000184391"/>
    </source>
</evidence>
<dbReference type="OrthoDB" id="9797743at2"/>